<evidence type="ECO:0000313" key="6">
    <source>
        <dbReference type="Proteomes" id="UP000553209"/>
    </source>
</evidence>
<dbReference type="GO" id="GO:0003700">
    <property type="term" value="F:DNA-binding transcription factor activity"/>
    <property type="evidence" value="ECO:0007669"/>
    <property type="project" value="InterPro"/>
</dbReference>
<evidence type="ECO:0000256" key="3">
    <source>
        <dbReference type="ARBA" id="ARBA00023163"/>
    </source>
</evidence>
<dbReference type="AlphaFoldDB" id="A0A7X6RRT2"/>
<dbReference type="SMART" id="SM00347">
    <property type="entry name" value="HTH_MARR"/>
    <property type="match status" value="1"/>
</dbReference>
<proteinExistence type="predicted"/>
<keyword evidence="3" id="KW-0804">Transcription</keyword>
<dbReference type="InterPro" id="IPR000835">
    <property type="entry name" value="HTH_MarR-typ"/>
</dbReference>
<dbReference type="PANTHER" id="PTHR42756:SF1">
    <property type="entry name" value="TRANSCRIPTIONAL REPRESSOR OF EMRAB OPERON"/>
    <property type="match status" value="1"/>
</dbReference>
<comment type="caution">
    <text evidence="5">The sequence shown here is derived from an EMBL/GenBank/DDBJ whole genome shotgun (WGS) entry which is preliminary data.</text>
</comment>
<keyword evidence="6" id="KW-1185">Reference proteome</keyword>
<reference evidence="5 6" key="1">
    <citation type="submission" date="2020-04" db="EMBL/GenBank/DDBJ databases">
        <title>MicrobeNet Type strains.</title>
        <authorList>
            <person name="Nicholson A.C."/>
        </authorList>
    </citation>
    <scope>NUCLEOTIDE SEQUENCE [LARGE SCALE GENOMIC DNA]</scope>
    <source>
        <strain evidence="5 6">ATCC 23612</strain>
    </source>
</reference>
<evidence type="ECO:0000256" key="1">
    <source>
        <dbReference type="ARBA" id="ARBA00023015"/>
    </source>
</evidence>
<dbReference type="Pfam" id="PF12802">
    <property type="entry name" value="MarR_2"/>
    <property type="match status" value="1"/>
</dbReference>
<evidence type="ECO:0000313" key="5">
    <source>
        <dbReference type="EMBL" id="NKZ00210.1"/>
    </source>
</evidence>
<dbReference type="InterPro" id="IPR036390">
    <property type="entry name" value="WH_DNA-bd_sf"/>
</dbReference>
<keyword evidence="2" id="KW-0238">DNA-binding</keyword>
<gene>
    <name evidence="5" type="ORF">HGB44_21420</name>
</gene>
<keyword evidence="1" id="KW-0805">Transcription regulation</keyword>
<feature type="domain" description="HTH marR-type" evidence="4">
    <location>
        <begin position="1"/>
        <end position="144"/>
    </location>
</feature>
<evidence type="ECO:0000259" key="4">
    <source>
        <dbReference type="PROSITE" id="PS50995"/>
    </source>
</evidence>
<dbReference type="PRINTS" id="PR00598">
    <property type="entry name" value="HTHMARR"/>
</dbReference>
<dbReference type="PANTHER" id="PTHR42756">
    <property type="entry name" value="TRANSCRIPTIONAL REGULATOR, MARR"/>
    <property type="match status" value="1"/>
</dbReference>
<sequence length="153" mass="17247">MENAPGWDTPMWHTTGFRLIKLGELVQATTAAIFGPQQITSRQFHVLSAAEAMSHPSQKELSRVLGVDPNVMVGLIDDLEEQGLARRERNPKDRRRYIVTPTDKAKALLEEARGAVRRAESEFFATLSEQEVALLHELSGRLLTDHPRVTKYE</sequence>
<dbReference type="SUPFAM" id="SSF46785">
    <property type="entry name" value="Winged helix' DNA-binding domain"/>
    <property type="match status" value="1"/>
</dbReference>
<evidence type="ECO:0000256" key="2">
    <source>
        <dbReference type="ARBA" id="ARBA00023125"/>
    </source>
</evidence>
<organism evidence="5 6">
    <name type="scientific">Nocardiopsis alborubida</name>
    <dbReference type="NCBI Taxonomy" id="146802"/>
    <lineage>
        <taxon>Bacteria</taxon>
        <taxon>Bacillati</taxon>
        <taxon>Actinomycetota</taxon>
        <taxon>Actinomycetes</taxon>
        <taxon>Streptosporangiales</taxon>
        <taxon>Nocardiopsidaceae</taxon>
        <taxon>Nocardiopsis</taxon>
    </lineage>
</organism>
<dbReference type="PROSITE" id="PS50995">
    <property type="entry name" value="HTH_MARR_2"/>
    <property type="match status" value="1"/>
</dbReference>
<dbReference type="GO" id="GO:0003677">
    <property type="term" value="F:DNA binding"/>
    <property type="evidence" value="ECO:0007669"/>
    <property type="project" value="UniProtKB-KW"/>
</dbReference>
<dbReference type="InterPro" id="IPR036388">
    <property type="entry name" value="WH-like_DNA-bd_sf"/>
</dbReference>
<protein>
    <submittedName>
        <fullName evidence="5">MarR family transcriptional regulator</fullName>
    </submittedName>
</protein>
<dbReference type="Gene3D" id="1.10.10.10">
    <property type="entry name" value="Winged helix-like DNA-binding domain superfamily/Winged helix DNA-binding domain"/>
    <property type="match status" value="1"/>
</dbReference>
<accession>A0A7X6RRT2</accession>
<dbReference type="Proteomes" id="UP000553209">
    <property type="component" value="Unassembled WGS sequence"/>
</dbReference>
<dbReference type="RefSeq" id="WP_061083329.1">
    <property type="nucleotide sequence ID" value="NZ_JAAXPG010000021.1"/>
</dbReference>
<name>A0A7X6RRT2_9ACTN</name>
<dbReference type="EMBL" id="JAAXPG010000021">
    <property type="protein sequence ID" value="NKZ00210.1"/>
    <property type="molecule type" value="Genomic_DNA"/>
</dbReference>